<comment type="subcellular location">
    <subcellularLocation>
        <location evidence="1">Cell inner membrane</location>
        <topology evidence="1">Multi-pass membrane protein</topology>
    </subcellularLocation>
</comment>
<name>A0A6L5Z6D5_9RHOB</name>
<feature type="transmembrane region" description="Helical" evidence="4">
    <location>
        <begin position="37"/>
        <end position="56"/>
    </location>
</feature>
<comment type="caution">
    <text evidence="5">The sequence shown here is derived from an EMBL/GenBank/DDBJ whole genome shotgun (WGS) entry which is preliminary data.</text>
</comment>
<dbReference type="EMBL" id="WIND01000021">
    <property type="protein sequence ID" value="MSU91542.1"/>
    <property type="molecule type" value="Genomic_DNA"/>
</dbReference>
<feature type="transmembrane region" description="Helical" evidence="4">
    <location>
        <begin position="12"/>
        <end position="30"/>
    </location>
</feature>
<proteinExistence type="inferred from homology"/>
<accession>A0A6L5Z6D5</accession>
<comment type="similarity">
    <text evidence="2">Belongs to the ABC-2 integral membrane protein family.</text>
</comment>
<dbReference type="InterPro" id="IPR000412">
    <property type="entry name" value="ABC_2_transport"/>
</dbReference>
<dbReference type="RefSeq" id="WP_154448807.1">
    <property type="nucleotide sequence ID" value="NZ_WIND01000021.1"/>
</dbReference>
<dbReference type="GO" id="GO:0140359">
    <property type="term" value="F:ABC-type transporter activity"/>
    <property type="evidence" value="ECO:0007669"/>
    <property type="project" value="InterPro"/>
</dbReference>
<dbReference type="GO" id="GO:0043190">
    <property type="term" value="C:ATP-binding cassette (ABC) transporter complex"/>
    <property type="evidence" value="ECO:0007669"/>
    <property type="project" value="InterPro"/>
</dbReference>
<keyword evidence="4" id="KW-1133">Transmembrane helix</keyword>
<dbReference type="PANTHER" id="PTHR30413:SF8">
    <property type="entry name" value="TRANSPORT PERMEASE PROTEIN"/>
    <property type="match status" value="1"/>
</dbReference>
<evidence type="ECO:0000256" key="4">
    <source>
        <dbReference type="SAM" id="Phobius"/>
    </source>
</evidence>
<dbReference type="Proteomes" id="UP000474957">
    <property type="component" value="Unassembled WGS sequence"/>
</dbReference>
<organism evidence="5 6">
    <name type="scientific">Halovulum marinum</name>
    <dbReference type="NCBI Taxonomy" id="2662447"/>
    <lineage>
        <taxon>Bacteria</taxon>
        <taxon>Pseudomonadati</taxon>
        <taxon>Pseudomonadota</taxon>
        <taxon>Alphaproteobacteria</taxon>
        <taxon>Rhodobacterales</taxon>
        <taxon>Paracoccaceae</taxon>
        <taxon>Halovulum</taxon>
    </lineage>
</organism>
<evidence type="ECO:0000256" key="2">
    <source>
        <dbReference type="ARBA" id="ARBA00007783"/>
    </source>
</evidence>
<feature type="transmembrane region" description="Helical" evidence="4">
    <location>
        <begin position="194"/>
        <end position="215"/>
    </location>
</feature>
<keyword evidence="4" id="KW-0472">Membrane</keyword>
<evidence type="ECO:0000313" key="5">
    <source>
        <dbReference type="EMBL" id="MSU91542.1"/>
    </source>
</evidence>
<dbReference type="GO" id="GO:0015920">
    <property type="term" value="P:lipopolysaccharide transport"/>
    <property type="evidence" value="ECO:0007669"/>
    <property type="project" value="TreeGrafter"/>
</dbReference>
<keyword evidence="3" id="KW-0813">Transport</keyword>
<dbReference type="PRINTS" id="PR00164">
    <property type="entry name" value="ABC2TRNSPORT"/>
</dbReference>
<evidence type="ECO:0000313" key="6">
    <source>
        <dbReference type="Proteomes" id="UP000474957"/>
    </source>
</evidence>
<feature type="transmembrane region" description="Helical" evidence="4">
    <location>
        <begin position="153"/>
        <end position="174"/>
    </location>
</feature>
<evidence type="ECO:0000256" key="3">
    <source>
        <dbReference type="ARBA" id="ARBA00022448"/>
    </source>
</evidence>
<feature type="transmembrane region" description="Helical" evidence="4">
    <location>
        <begin position="68"/>
        <end position="86"/>
    </location>
</feature>
<sequence>MSTSPENRTSLLMEAFFFIELTFFTIVREIRSESGNAALGIIGAIARVLMMVAIFYVMYEVIGLRGSIIRGDTILFLVTGVLLFFMHNNAVQRTVTAGSVVSPMMQHAPMTPTLMIVSSALAGLYLHVLAMGVILTGLYIAKGELELHDPAALILPFFLAWASGVVIGLLFLLIKPFAPTAMRMVSTIYQRANLITSGKFFVANLLPNAMLPYFAWNPLFHSIDQARGAAFVNYYPNKTSIDYPLMFVIIGLVVGMMGEFWLRKTVSRSTAATH</sequence>
<dbReference type="PANTHER" id="PTHR30413">
    <property type="entry name" value="INNER MEMBRANE TRANSPORT PERMEASE"/>
    <property type="match status" value="1"/>
</dbReference>
<reference evidence="5 6" key="1">
    <citation type="submission" date="2019-10" db="EMBL/GenBank/DDBJ databases">
        <title>Cognatihalovulum marinum gen. nov. sp. nov., a new member of the family Rhodobacteraceae isolated from deep seawater of the Northwest Indian Ocean.</title>
        <authorList>
            <person name="Ruan C."/>
            <person name="Wang J."/>
            <person name="Zheng X."/>
            <person name="Song L."/>
            <person name="Zhu Y."/>
            <person name="Huang Y."/>
            <person name="Lu Z."/>
            <person name="Du W."/>
            <person name="Huang L."/>
            <person name="Dai X."/>
        </authorList>
    </citation>
    <scope>NUCLEOTIDE SEQUENCE [LARGE SCALE GENOMIC DNA]</scope>
    <source>
        <strain evidence="5 6">2CG4</strain>
    </source>
</reference>
<dbReference type="AlphaFoldDB" id="A0A6L5Z6D5"/>
<keyword evidence="6" id="KW-1185">Reference proteome</keyword>
<evidence type="ECO:0000256" key="1">
    <source>
        <dbReference type="ARBA" id="ARBA00004429"/>
    </source>
</evidence>
<protein>
    <submittedName>
        <fullName evidence="5">ABC transporter permease</fullName>
    </submittedName>
</protein>
<keyword evidence="4" id="KW-0812">Transmembrane</keyword>
<gene>
    <name evidence="5" type="ORF">GE300_18340</name>
</gene>
<feature type="transmembrane region" description="Helical" evidence="4">
    <location>
        <begin position="243"/>
        <end position="262"/>
    </location>
</feature>
<feature type="transmembrane region" description="Helical" evidence="4">
    <location>
        <begin position="114"/>
        <end position="141"/>
    </location>
</feature>